<dbReference type="AlphaFoldDB" id="A0A7W9V318"/>
<evidence type="ECO:0000313" key="14">
    <source>
        <dbReference type="Proteomes" id="UP000588098"/>
    </source>
</evidence>
<evidence type="ECO:0000256" key="3">
    <source>
        <dbReference type="ARBA" id="ARBA00022553"/>
    </source>
</evidence>
<dbReference type="GO" id="GO:0005524">
    <property type="term" value="F:ATP binding"/>
    <property type="evidence" value="ECO:0007669"/>
    <property type="project" value="UniProtKB-KW"/>
</dbReference>
<evidence type="ECO:0000313" key="13">
    <source>
        <dbReference type="EMBL" id="MBB5939434.1"/>
    </source>
</evidence>
<feature type="compositionally biased region" description="Pro residues" evidence="9">
    <location>
        <begin position="489"/>
        <end position="499"/>
    </location>
</feature>
<evidence type="ECO:0000256" key="2">
    <source>
        <dbReference type="ARBA" id="ARBA00012438"/>
    </source>
</evidence>
<feature type="transmembrane region" description="Helical" evidence="10">
    <location>
        <begin position="17"/>
        <end position="37"/>
    </location>
</feature>
<feature type="transmembrane region" description="Helical" evidence="10">
    <location>
        <begin position="79"/>
        <end position="96"/>
    </location>
</feature>
<protein>
    <recommendedName>
        <fullName evidence="2">histidine kinase</fullName>
        <ecNumber evidence="2">2.7.13.3</ecNumber>
    </recommendedName>
</protein>
<feature type="region of interest" description="Disordered" evidence="9">
    <location>
        <begin position="259"/>
        <end position="305"/>
    </location>
</feature>
<evidence type="ECO:0000256" key="1">
    <source>
        <dbReference type="ARBA" id="ARBA00000085"/>
    </source>
</evidence>
<keyword evidence="10" id="KW-1133">Transmembrane helix</keyword>
<reference evidence="13 14" key="1">
    <citation type="submission" date="2020-08" db="EMBL/GenBank/DDBJ databases">
        <title>Genomic Encyclopedia of Type Strains, Phase III (KMG-III): the genomes of soil and plant-associated and newly described type strains.</title>
        <authorList>
            <person name="Whitman W."/>
        </authorList>
    </citation>
    <scope>NUCLEOTIDE SEQUENCE [LARGE SCALE GENOMIC DNA]</scope>
    <source>
        <strain evidence="13 14">CECT 8305</strain>
    </source>
</reference>
<keyword evidence="5" id="KW-0547">Nucleotide-binding</keyword>
<name>A0A7W9V318_9ACTN</name>
<evidence type="ECO:0000256" key="7">
    <source>
        <dbReference type="ARBA" id="ARBA00022840"/>
    </source>
</evidence>
<feature type="compositionally biased region" description="Low complexity" evidence="9">
    <location>
        <begin position="275"/>
        <end position="289"/>
    </location>
</feature>
<feature type="transmembrane region" description="Helical" evidence="10">
    <location>
        <begin position="57"/>
        <end position="74"/>
    </location>
</feature>
<gene>
    <name evidence="13" type="ORF">FHS42_006528</name>
</gene>
<keyword evidence="7" id="KW-0067">ATP-binding</keyword>
<dbReference type="GO" id="GO:0016020">
    <property type="term" value="C:membrane"/>
    <property type="evidence" value="ECO:0007669"/>
    <property type="project" value="InterPro"/>
</dbReference>
<comment type="catalytic activity">
    <reaction evidence="1">
        <text>ATP + protein L-histidine = ADP + protein N-phospho-L-histidine.</text>
        <dbReference type="EC" id="2.7.13.3"/>
    </reaction>
</comment>
<evidence type="ECO:0000256" key="10">
    <source>
        <dbReference type="SAM" id="Phobius"/>
    </source>
</evidence>
<dbReference type="PANTHER" id="PTHR24421">
    <property type="entry name" value="NITRATE/NITRITE SENSOR PROTEIN NARX-RELATED"/>
    <property type="match status" value="1"/>
</dbReference>
<dbReference type="InterPro" id="IPR003594">
    <property type="entry name" value="HATPase_dom"/>
</dbReference>
<evidence type="ECO:0000256" key="6">
    <source>
        <dbReference type="ARBA" id="ARBA00022777"/>
    </source>
</evidence>
<dbReference type="Pfam" id="PF07730">
    <property type="entry name" value="HisKA_3"/>
    <property type="match status" value="1"/>
</dbReference>
<dbReference type="Gene3D" id="3.30.565.10">
    <property type="entry name" value="Histidine kinase-like ATPase, C-terminal domain"/>
    <property type="match status" value="1"/>
</dbReference>
<dbReference type="PANTHER" id="PTHR24421:SF10">
    <property type="entry name" value="NITRATE_NITRITE SENSOR PROTEIN NARQ"/>
    <property type="match status" value="1"/>
</dbReference>
<proteinExistence type="predicted"/>
<dbReference type="SUPFAM" id="SSF55874">
    <property type="entry name" value="ATPase domain of HSP90 chaperone/DNA topoisomerase II/histidine kinase"/>
    <property type="match status" value="1"/>
</dbReference>
<dbReference type="Pfam" id="PF02518">
    <property type="entry name" value="HATPase_c"/>
    <property type="match status" value="1"/>
</dbReference>
<comment type="caution">
    <text evidence="13">The sequence shown here is derived from an EMBL/GenBank/DDBJ whole genome shotgun (WGS) entry which is preliminary data.</text>
</comment>
<sequence length="512" mass="52971">MSAIPPPPRFKQVPPSVWVALAWWAGTALTLLMRVRLPGEGEAAERIGAPLVQWEGWISLAVASALTLVGGGLLHRRPLTALCLLLTAAATAPIALSVGEIPLLQFLAVDVAVCFIAATRPRATGIVAAALSLAVLAGYLATRTLLGWHVGTSTELLVAMTTVIAWLIGNSAHQATKYAEKLGAQVAAQAVTAERLRIARELHDMVAHSIGVVALQAGAARRVIDSQPAAARDALSAIETTGRETLSGLRRMLGALRQAAEPDQQPPDSTTHQQATHAAGEAAYRAGARAADEGPDGADREAVGGAATGLGPGLAAIERLAATTTAAGVQVEVRWRGVPRPLPPEIDMSAYRIVQEAVTNVVRHAGTRSCRVAIDCQPDALAIEVIDGEDVTVSGAGEVSEAGMCSAGRGDRHGDRRGDGRAGFPRLFSAHEHGRAPGAGHGYGLLGMRERVGLLHGEFSAQSRPGGGFRVLARLPLPAPAKPLSAPAQPIPAKSPPAQPTLAAARTAAVTR</sequence>
<evidence type="ECO:0000256" key="9">
    <source>
        <dbReference type="SAM" id="MobiDB-lite"/>
    </source>
</evidence>
<dbReference type="Proteomes" id="UP000588098">
    <property type="component" value="Unassembled WGS sequence"/>
</dbReference>
<keyword evidence="6 13" id="KW-0418">Kinase</keyword>
<keyword evidence="3" id="KW-0597">Phosphoprotein</keyword>
<keyword evidence="10" id="KW-0472">Membrane</keyword>
<dbReference type="GO" id="GO:0000155">
    <property type="term" value="F:phosphorelay sensor kinase activity"/>
    <property type="evidence" value="ECO:0007669"/>
    <property type="project" value="InterPro"/>
</dbReference>
<keyword evidence="8" id="KW-0902">Two-component regulatory system</keyword>
<keyword evidence="10" id="KW-0812">Transmembrane</keyword>
<feature type="transmembrane region" description="Helical" evidence="10">
    <location>
        <begin position="125"/>
        <end position="142"/>
    </location>
</feature>
<accession>A0A7W9V318</accession>
<evidence type="ECO:0000256" key="4">
    <source>
        <dbReference type="ARBA" id="ARBA00022679"/>
    </source>
</evidence>
<organism evidence="13 14">
    <name type="scientific">Streptomyces zagrosensis</name>
    <dbReference type="NCBI Taxonomy" id="1042984"/>
    <lineage>
        <taxon>Bacteria</taxon>
        <taxon>Bacillati</taxon>
        <taxon>Actinomycetota</taxon>
        <taxon>Actinomycetes</taxon>
        <taxon>Kitasatosporales</taxon>
        <taxon>Streptomycetaceae</taxon>
        <taxon>Streptomyces</taxon>
    </lineage>
</organism>
<dbReference type="CDD" id="cd16917">
    <property type="entry name" value="HATPase_UhpB-NarQ-NarX-like"/>
    <property type="match status" value="1"/>
</dbReference>
<dbReference type="RefSeq" id="WP_184578473.1">
    <property type="nucleotide sequence ID" value="NZ_JACHJL010000023.1"/>
</dbReference>
<dbReference type="InterPro" id="IPR050482">
    <property type="entry name" value="Sensor_HK_TwoCompSys"/>
</dbReference>
<evidence type="ECO:0000256" key="5">
    <source>
        <dbReference type="ARBA" id="ARBA00022741"/>
    </source>
</evidence>
<feature type="compositionally biased region" description="Basic and acidic residues" evidence="9">
    <location>
        <begin position="409"/>
        <end position="420"/>
    </location>
</feature>
<dbReference type="Gene3D" id="1.20.5.1930">
    <property type="match status" value="1"/>
</dbReference>
<keyword evidence="14" id="KW-1185">Reference proteome</keyword>
<evidence type="ECO:0000259" key="12">
    <source>
        <dbReference type="Pfam" id="PF07730"/>
    </source>
</evidence>
<feature type="region of interest" description="Disordered" evidence="9">
    <location>
        <begin position="402"/>
        <end position="423"/>
    </location>
</feature>
<feature type="region of interest" description="Disordered" evidence="9">
    <location>
        <begin position="480"/>
        <end position="512"/>
    </location>
</feature>
<evidence type="ECO:0000259" key="11">
    <source>
        <dbReference type="Pfam" id="PF02518"/>
    </source>
</evidence>
<feature type="compositionally biased region" description="Low complexity" evidence="9">
    <location>
        <begin position="500"/>
        <end position="512"/>
    </location>
</feature>
<feature type="transmembrane region" description="Helical" evidence="10">
    <location>
        <begin position="148"/>
        <end position="168"/>
    </location>
</feature>
<feature type="domain" description="Histidine kinase/HSP90-like ATPase" evidence="11">
    <location>
        <begin position="350"/>
        <end position="478"/>
    </location>
</feature>
<feature type="domain" description="Signal transduction histidine kinase subgroup 3 dimerisation and phosphoacceptor" evidence="12">
    <location>
        <begin position="194"/>
        <end position="260"/>
    </location>
</feature>
<dbReference type="GO" id="GO:0046983">
    <property type="term" value="F:protein dimerization activity"/>
    <property type="evidence" value="ECO:0007669"/>
    <property type="project" value="InterPro"/>
</dbReference>
<evidence type="ECO:0000256" key="8">
    <source>
        <dbReference type="ARBA" id="ARBA00023012"/>
    </source>
</evidence>
<dbReference type="InterPro" id="IPR011712">
    <property type="entry name" value="Sig_transdc_His_kin_sub3_dim/P"/>
</dbReference>
<dbReference type="InterPro" id="IPR036890">
    <property type="entry name" value="HATPase_C_sf"/>
</dbReference>
<dbReference type="EC" id="2.7.13.3" evidence="2"/>
<keyword evidence="4" id="KW-0808">Transferase</keyword>
<dbReference type="EMBL" id="JACHJL010000023">
    <property type="protein sequence ID" value="MBB5939434.1"/>
    <property type="molecule type" value="Genomic_DNA"/>
</dbReference>